<evidence type="ECO:0000313" key="4">
    <source>
        <dbReference type="Proteomes" id="UP001501461"/>
    </source>
</evidence>
<organism evidence="3 4">
    <name type="scientific">Yaniella flava</name>
    <dbReference type="NCBI Taxonomy" id="287930"/>
    <lineage>
        <taxon>Bacteria</taxon>
        <taxon>Bacillati</taxon>
        <taxon>Actinomycetota</taxon>
        <taxon>Actinomycetes</taxon>
        <taxon>Micrococcales</taxon>
        <taxon>Micrococcaceae</taxon>
        <taxon>Yaniella</taxon>
    </lineage>
</organism>
<proteinExistence type="predicted"/>
<name>A0ABP5FJ93_9MICC</name>
<keyword evidence="4" id="KW-1185">Reference proteome</keyword>
<protein>
    <recommendedName>
        <fullName evidence="5">Host cell surface-exposed lipoprotein</fullName>
    </recommendedName>
</protein>
<accession>A0ABP5FJ93</accession>
<dbReference type="RefSeq" id="WP_343955594.1">
    <property type="nucleotide sequence ID" value="NZ_BAAAMN010000003.1"/>
</dbReference>
<comment type="caution">
    <text evidence="3">The sequence shown here is derived from an EMBL/GenBank/DDBJ whole genome shotgun (WGS) entry which is preliminary data.</text>
</comment>
<evidence type="ECO:0000256" key="1">
    <source>
        <dbReference type="SAM" id="MobiDB-lite"/>
    </source>
</evidence>
<feature type="compositionally biased region" description="Polar residues" evidence="1">
    <location>
        <begin position="45"/>
        <end position="64"/>
    </location>
</feature>
<keyword evidence="2" id="KW-1133">Transmembrane helix</keyword>
<sequence length="181" mass="19977">MSQQQAQQKPPSKFPQYIAPIIILILAAGAAIYGVLWSMDESNNTASNDAATTDQSEQPAQPDNSAHPADVEQEFPEADASQHEALAAARSELELYVLSEHQLQLVLADPQFGYELEQDAIDFAVENVAVDWNEQAHQYAAATLNEFPDVEVTDLQEIMVNDPEGPQFTEEQTEYALSQLD</sequence>
<evidence type="ECO:0000256" key="2">
    <source>
        <dbReference type="SAM" id="Phobius"/>
    </source>
</evidence>
<feature type="region of interest" description="Disordered" evidence="1">
    <location>
        <begin position="45"/>
        <end position="84"/>
    </location>
</feature>
<keyword evidence="2" id="KW-0812">Transmembrane</keyword>
<gene>
    <name evidence="3" type="ORF">GCM10009720_01120</name>
</gene>
<evidence type="ECO:0008006" key="5">
    <source>
        <dbReference type="Google" id="ProtNLM"/>
    </source>
</evidence>
<evidence type="ECO:0000313" key="3">
    <source>
        <dbReference type="EMBL" id="GAA2025155.1"/>
    </source>
</evidence>
<reference evidence="4" key="1">
    <citation type="journal article" date="2019" name="Int. J. Syst. Evol. Microbiol.">
        <title>The Global Catalogue of Microorganisms (GCM) 10K type strain sequencing project: providing services to taxonomists for standard genome sequencing and annotation.</title>
        <authorList>
            <consortium name="The Broad Institute Genomics Platform"/>
            <consortium name="The Broad Institute Genome Sequencing Center for Infectious Disease"/>
            <person name="Wu L."/>
            <person name="Ma J."/>
        </authorList>
    </citation>
    <scope>NUCLEOTIDE SEQUENCE [LARGE SCALE GENOMIC DNA]</scope>
    <source>
        <strain evidence="4">JCM 13595</strain>
    </source>
</reference>
<dbReference type="Proteomes" id="UP001501461">
    <property type="component" value="Unassembled WGS sequence"/>
</dbReference>
<dbReference type="EMBL" id="BAAAMN010000003">
    <property type="protein sequence ID" value="GAA2025155.1"/>
    <property type="molecule type" value="Genomic_DNA"/>
</dbReference>
<keyword evidence="2" id="KW-0472">Membrane</keyword>
<feature type="transmembrane region" description="Helical" evidence="2">
    <location>
        <begin position="17"/>
        <end position="36"/>
    </location>
</feature>